<dbReference type="SUPFAM" id="SSF102588">
    <property type="entry name" value="LmbE-like"/>
    <property type="match status" value="1"/>
</dbReference>
<sequence>MGARLRPMPDTHGLLAIHAHPDDEVITTGGVLRHSVVRGFRVKVVTCTDGSRGEVVGEGMDPAEVFPRLAEVRRGEIANALGALGVTEHEFLGYADSGMMGTEGNEDPASFWQADMHEAIGRVVAIIRSFKPSVFVTYDPFGGYGHPDHIQTHRVGLLAVEAASMAALYPEAGPVWRTPKAYYTAIPKSGIVKMNQMFLDRGLPSPFGEEIDPAEIPMGTDDDLITSLVDVSEHIEDKQAALKAHHSQISPESFFLNVPDDLIPTLYGTESFVRVRSDVRVDDELETDLFSGL</sequence>
<dbReference type="KEGG" id="euz:DVS28_a3852"/>
<dbReference type="GO" id="GO:0035595">
    <property type="term" value="F:N-acetylglucosaminylinositol deacetylase activity"/>
    <property type="evidence" value="ECO:0007669"/>
    <property type="project" value="InterPro"/>
</dbReference>
<accession>A0A346Y227</accession>
<keyword evidence="1" id="KW-0479">Metal-binding</keyword>
<organism evidence="3 4">
    <name type="scientific">Euzebya pacifica</name>
    <dbReference type="NCBI Taxonomy" id="1608957"/>
    <lineage>
        <taxon>Bacteria</taxon>
        <taxon>Bacillati</taxon>
        <taxon>Actinomycetota</taxon>
        <taxon>Nitriliruptoria</taxon>
        <taxon>Euzebyales</taxon>
    </lineage>
</organism>
<proteinExistence type="predicted"/>
<evidence type="ECO:0000256" key="1">
    <source>
        <dbReference type="ARBA" id="ARBA00022723"/>
    </source>
</evidence>
<evidence type="ECO:0000313" key="3">
    <source>
        <dbReference type="EMBL" id="AXV08524.1"/>
    </source>
</evidence>
<name>A0A346Y227_9ACTN</name>
<evidence type="ECO:0000313" key="4">
    <source>
        <dbReference type="Proteomes" id="UP000264006"/>
    </source>
</evidence>
<keyword evidence="2" id="KW-0378">Hydrolase</keyword>
<dbReference type="InterPro" id="IPR017810">
    <property type="entry name" value="Mycothiol_biosynthesis_MshB"/>
</dbReference>
<evidence type="ECO:0000256" key="2">
    <source>
        <dbReference type="ARBA" id="ARBA00022801"/>
    </source>
</evidence>
<dbReference type="GO" id="GO:0016137">
    <property type="term" value="P:glycoside metabolic process"/>
    <property type="evidence" value="ECO:0007669"/>
    <property type="project" value="UniProtKB-ARBA"/>
</dbReference>
<dbReference type="PANTHER" id="PTHR12993">
    <property type="entry name" value="N-ACETYLGLUCOSAMINYL-PHOSPHATIDYLINOSITOL DE-N-ACETYLASE-RELATED"/>
    <property type="match status" value="1"/>
</dbReference>
<protein>
    <submittedName>
        <fullName evidence="3">N-acetyl-1-D-myo-inosityl-2-amino-2-deoxy-alpha-D-glucopyranoside deacetylase MshB</fullName>
    </submittedName>
</protein>
<dbReference type="Proteomes" id="UP000264006">
    <property type="component" value="Chromosome"/>
</dbReference>
<dbReference type="Pfam" id="PF02585">
    <property type="entry name" value="PIG-L"/>
    <property type="match status" value="1"/>
</dbReference>
<dbReference type="InterPro" id="IPR003737">
    <property type="entry name" value="GlcNAc_PI_deacetylase-related"/>
</dbReference>
<gene>
    <name evidence="3" type="ORF">DVS28_a3852</name>
</gene>
<dbReference type="PANTHER" id="PTHR12993:SF11">
    <property type="entry name" value="N-ACETYLGLUCOSAMINYL-PHOSPHATIDYLINOSITOL DE-N-ACETYLASE"/>
    <property type="match status" value="1"/>
</dbReference>
<dbReference type="NCBIfam" id="TIGR03445">
    <property type="entry name" value="mycothiol_MshB"/>
    <property type="match status" value="1"/>
</dbReference>
<dbReference type="GO" id="GO:0046872">
    <property type="term" value="F:metal ion binding"/>
    <property type="evidence" value="ECO:0007669"/>
    <property type="project" value="UniProtKB-KW"/>
</dbReference>
<dbReference type="AlphaFoldDB" id="A0A346Y227"/>
<keyword evidence="4" id="KW-1185">Reference proteome</keyword>
<dbReference type="Gene3D" id="3.40.50.10320">
    <property type="entry name" value="LmbE-like"/>
    <property type="match status" value="1"/>
</dbReference>
<dbReference type="InterPro" id="IPR024078">
    <property type="entry name" value="LmbE-like_dom_sf"/>
</dbReference>
<dbReference type="OrthoDB" id="158614at2"/>
<dbReference type="EMBL" id="CP031165">
    <property type="protein sequence ID" value="AXV08524.1"/>
    <property type="molecule type" value="Genomic_DNA"/>
</dbReference>
<reference evidence="3 4" key="1">
    <citation type="submission" date="2018-09" db="EMBL/GenBank/DDBJ databases">
        <title>Complete genome sequence of Euzebya sp. DY32-46 isolated from seawater of Pacific Ocean.</title>
        <authorList>
            <person name="Xu L."/>
            <person name="Wu Y.-H."/>
            <person name="Xu X.-W."/>
        </authorList>
    </citation>
    <scope>NUCLEOTIDE SEQUENCE [LARGE SCALE GENOMIC DNA]</scope>
    <source>
        <strain evidence="3 4">DY32-46</strain>
    </source>
</reference>